<accession>A0A2G4YP63</accession>
<dbReference type="RefSeq" id="WP_099473914.1">
    <property type="nucleotide sequence ID" value="NZ_CAXBMK010000002.1"/>
</dbReference>
<reference evidence="2 3" key="1">
    <citation type="submission" date="2017-10" db="EMBL/GenBank/DDBJ databases">
        <title>Frigbacter circumglobatus gen. nov. sp. nov., isolated from sediment cultured in situ.</title>
        <authorList>
            <person name="Zhao Z."/>
        </authorList>
    </citation>
    <scope>NUCLEOTIDE SEQUENCE [LARGE SCALE GENOMIC DNA]</scope>
    <source>
        <strain evidence="2 3">ZYL</strain>
    </source>
</reference>
<dbReference type="AlphaFoldDB" id="A0A2G4YP63"/>
<dbReference type="EMBL" id="PDEM01000025">
    <property type="protein sequence ID" value="PHZ84090.1"/>
    <property type="molecule type" value="Genomic_DNA"/>
</dbReference>
<organism evidence="2 3">
    <name type="scientific">Paremcibacter congregatus</name>
    <dbReference type="NCBI Taxonomy" id="2043170"/>
    <lineage>
        <taxon>Bacteria</taxon>
        <taxon>Pseudomonadati</taxon>
        <taxon>Pseudomonadota</taxon>
        <taxon>Alphaproteobacteria</taxon>
        <taxon>Emcibacterales</taxon>
        <taxon>Emcibacteraceae</taxon>
        <taxon>Paremcibacter</taxon>
    </lineage>
</organism>
<dbReference type="InParanoid" id="A0A2G4YP63"/>
<comment type="caution">
    <text evidence="2">The sequence shown here is derived from an EMBL/GenBank/DDBJ whole genome shotgun (WGS) entry which is preliminary data.</text>
</comment>
<proteinExistence type="predicted"/>
<sequence length="90" mass="10212">MNPFEMVVLIVMVVMVAGVLKSFIERKKPGGQSGDMMDKFMDDMGLGDYATKSSLAPYLEKIDAMEERIRVLERIATDKKRNLADEINRL</sequence>
<keyword evidence="3" id="KW-1185">Reference proteome</keyword>
<evidence type="ECO:0000313" key="2">
    <source>
        <dbReference type="EMBL" id="PHZ84090.1"/>
    </source>
</evidence>
<keyword evidence="1" id="KW-0472">Membrane</keyword>
<evidence type="ECO:0000256" key="1">
    <source>
        <dbReference type="SAM" id="Phobius"/>
    </source>
</evidence>
<evidence type="ECO:0000313" key="3">
    <source>
        <dbReference type="Proteomes" id="UP000229730"/>
    </source>
</evidence>
<keyword evidence="1" id="KW-1133">Transmembrane helix</keyword>
<protein>
    <submittedName>
        <fullName evidence="2">Uncharacterized protein</fullName>
    </submittedName>
</protein>
<name>A0A2G4YP63_9PROT</name>
<dbReference type="Proteomes" id="UP000229730">
    <property type="component" value="Unassembled WGS sequence"/>
</dbReference>
<feature type="transmembrane region" description="Helical" evidence="1">
    <location>
        <begin position="6"/>
        <end position="24"/>
    </location>
</feature>
<gene>
    <name evidence="2" type="ORF">CRD36_12880</name>
</gene>
<keyword evidence="1" id="KW-0812">Transmembrane</keyword>
<dbReference type="OrthoDB" id="7428745at2"/>